<organism evidence="4 5">
    <name type="scientific">Rasiella rasia</name>
    <dbReference type="NCBI Taxonomy" id="2744027"/>
    <lineage>
        <taxon>Bacteria</taxon>
        <taxon>Pseudomonadati</taxon>
        <taxon>Bacteroidota</taxon>
        <taxon>Flavobacteriia</taxon>
        <taxon>Flavobacteriales</taxon>
        <taxon>Flavobacteriaceae</taxon>
        <taxon>Rasiella</taxon>
    </lineage>
</organism>
<dbReference type="InterPro" id="IPR026444">
    <property type="entry name" value="Secre_tail"/>
</dbReference>
<evidence type="ECO:0000313" key="5">
    <source>
        <dbReference type="Proteomes" id="UP000505306"/>
    </source>
</evidence>
<feature type="domain" description="Secretion system C-terminal sorting" evidence="3">
    <location>
        <begin position="496"/>
        <end position="564"/>
    </location>
</feature>
<accession>A0A6G6GPA9</accession>
<evidence type="ECO:0000256" key="2">
    <source>
        <dbReference type="SAM" id="SignalP"/>
    </source>
</evidence>
<feature type="chain" id="PRO_5026149612" evidence="2">
    <location>
        <begin position="21"/>
        <end position="566"/>
    </location>
</feature>
<sequence>MVKKLLLTSVFSFLAFGTFAQTIVSTTPEDKKVVLEEFTGINCVFCPDGHQIAQGIATANPGNVFLINIHTGGFATPGAGQPDFRSPFGPAIASQSGLVGYPAGTVNRHIFPGQSQSGNPNDTAMSRGQWSAASNTILGQASYVNMAVEAEIDVTSREVTVHVEAYYTGNSPEATNKLNVALLQNNTLGPQTGGNMGNNYVHQHRLVHLITGQWGLDVTTTSATDFVDETLTYTIPANYNGVPAVLEDMELVVFMTETTQELISGNGAMPTFVNLPNDNDAQIVSDAEFDDQCGIAFSPTVTIQNRGNNPLTSLAITYDVNGGTSETYNWTGNLGPFESEDVVLDPIAYTIQSTNTVNISIPNDDDNTNNSATNTFGEITDINSSALELRMNLDENGSEVTWAIIDSNLDVVESGGPYAANEQVDIEFGIPDADCFRFILTDAGGDGEYFVRLRDANGDIIVQNIGVNHFGDTLEGTFRLDGVLSIGDAASNAIAVYPNPASQVLNVRNAANGSVEIFDILGKRLIQMDNISTEQQINVASLQAGTYLIKITNGASVQTEKFVIAR</sequence>
<evidence type="ECO:0000256" key="1">
    <source>
        <dbReference type="ARBA" id="ARBA00022729"/>
    </source>
</evidence>
<dbReference type="InterPro" id="IPR021615">
    <property type="entry name" value="Omp28"/>
</dbReference>
<dbReference type="AlphaFoldDB" id="A0A6G6GPA9"/>
<evidence type="ECO:0000259" key="3">
    <source>
        <dbReference type="Pfam" id="PF18962"/>
    </source>
</evidence>
<keyword evidence="5" id="KW-1185">Reference proteome</keyword>
<evidence type="ECO:0000313" key="4">
    <source>
        <dbReference type="EMBL" id="QIE60435.1"/>
    </source>
</evidence>
<proteinExistence type="predicted"/>
<dbReference type="Pfam" id="PF11551">
    <property type="entry name" value="Omp28"/>
    <property type="match status" value="1"/>
</dbReference>
<feature type="signal peptide" evidence="2">
    <location>
        <begin position="1"/>
        <end position="20"/>
    </location>
</feature>
<dbReference type="Proteomes" id="UP000505306">
    <property type="component" value="Chromosome"/>
</dbReference>
<protein>
    <submittedName>
        <fullName evidence="4">T9SS type A sorting domain-containing protein</fullName>
    </submittedName>
</protein>
<dbReference type="RefSeq" id="WP_164680447.1">
    <property type="nucleotide sequence ID" value="NZ_CP049057.1"/>
</dbReference>
<name>A0A6G6GPA9_9FLAO</name>
<dbReference type="KEGG" id="mgel:G5B37_12940"/>
<keyword evidence="1 2" id="KW-0732">Signal</keyword>
<dbReference type="InterPro" id="IPR013783">
    <property type="entry name" value="Ig-like_fold"/>
</dbReference>
<dbReference type="NCBIfam" id="TIGR04183">
    <property type="entry name" value="Por_Secre_tail"/>
    <property type="match status" value="1"/>
</dbReference>
<reference evidence="4 5" key="1">
    <citation type="submission" date="2020-02" db="EMBL/GenBank/DDBJ databases">
        <title>Complete genome sequence of Flavobacteriaceae bacterium.</title>
        <authorList>
            <person name="Kim S.-J."/>
            <person name="Kim Y.-S."/>
            <person name="Kim K.-H."/>
        </authorList>
    </citation>
    <scope>NUCLEOTIDE SEQUENCE [LARGE SCALE GENOMIC DNA]</scope>
    <source>
        <strain evidence="4 5">RR4-40</strain>
    </source>
</reference>
<dbReference type="EMBL" id="CP049057">
    <property type="protein sequence ID" value="QIE60435.1"/>
    <property type="molecule type" value="Genomic_DNA"/>
</dbReference>
<dbReference type="Pfam" id="PF18962">
    <property type="entry name" value="Por_Secre_tail"/>
    <property type="match status" value="1"/>
</dbReference>
<gene>
    <name evidence="4" type="ORF">G5B37_12940</name>
</gene>
<dbReference type="Gene3D" id="2.60.40.10">
    <property type="entry name" value="Immunoglobulins"/>
    <property type="match status" value="1"/>
</dbReference>